<dbReference type="AlphaFoldDB" id="A0AA88W047"/>
<proteinExistence type="predicted"/>
<dbReference type="Proteomes" id="UP001188597">
    <property type="component" value="Unassembled WGS sequence"/>
</dbReference>
<dbReference type="InterPro" id="IPR011990">
    <property type="entry name" value="TPR-like_helical_dom_sf"/>
</dbReference>
<evidence type="ECO:0000313" key="1">
    <source>
        <dbReference type="EMBL" id="KAK3018711.1"/>
    </source>
</evidence>
<protein>
    <recommendedName>
        <fullName evidence="3">Pentatricopeptide repeat-containing protein</fullName>
    </recommendedName>
</protein>
<accession>A0AA88W047</accession>
<dbReference type="PANTHER" id="PTHR47003:SF3">
    <property type="entry name" value="SMALL RIBOSOMAL SUBUNIT PROTEIN MS81 (RPPR8)"/>
    <property type="match status" value="1"/>
</dbReference>
<keyword evidence="2" id="KW-1185">Reference proteome</keyword>
<gene>
    <name evidence="1" type="ORF">RJ639_005052</name>
</gene>
<organism evidence="1 2">
    <name type="scientific">Escallonia herrerae</name>
    <dbReference type="NCBI Taxonomy" id="1293975"/>
    <lineage>
        <taxon>Eukaryota</taxon>
        <taxon>Viridiplantae</taxon>
        <taxon>Streptophyta</taxon>
        <taxon>Embryophyta</taxon>
        <taxon>Tracheophyta</taxon>
        <taxon>Spermatophyta</taxon>
        <taxon>Magnoliopsida</taxon>
        <taxon>eudicotyledons</taxon>
        <taxon>Gunneridae</taxon>
        <taxon>Pentapetalae</taxon>
        <taxon>asterids</taxon>
        <taxon>campanulids</taxon>
        <taxon>Escalloniales</taxon>
        <taxon>Escalloniaceae</taxon>
        <taxon>Escallonia</taxon>
    </lineage>
</organism>
<dbReference type="InterPro" id="IPR044578">
    <property type="entry name" value="BIR6-like"/>
</dbReference>
<dbReference type="Gene3D" id="1.25.40.10">
    <property type="entry name" value="Tetratricopeptide repeat domain"/>
    <property type="match status" value="1"/>
</dbReference>
<name>A0AA88W047_9ASTE</name>
<dbReference type="PANTHER" id="PTHR47003">
    <property type="entry name" value="OS01G0970900 PROTEIN"/>
    <property type="match status" value="1"/>
</dbReference>
<comment type="caution">
    <text evidence="1">The sequence shown here is derived from an EMBL/GenBank/DDBJ whole genome shotgun (WGS) entry which is preliminary data.</text>
</comment>
<evidence type="ECO:0000313" key="2">
    <source>
        <dbReference type="Proteomes" id="UP001188597"/>
    </source>
</evidence>
<sequence>MHEMISVGCELVRETYILVMNHFLKRKLLKDGVDLYEFAMGSAVKQDAHDCTIILKKIVVAEEIDMNLFSRVLRVYMEVGNVLTNSTLDSVLKSLTSVGRFGECNKILKAMEEHGLIVSSAYQCRIVFQLSSNGRVDEVREFINNIEVSGSSENYRTWAIS</sequence>
<reference evidence="1" key="1">
    <citation type="submission" date="2022-12" db="EMBL/GenBank/DDBJ databases">
        <title>Draft genome assemblies for two species of Escallonia (Escalloniales).</title>
        <authorList>
            <person name="Chanderbali A."/>
            <person name="Dervinis C."/>
            <person name="Anghel I."/>
            <person name="Soltis D."/>
            <person name="Soltis P."/>
            <person name="Zapata F."/>
        </authorList>
    </citation>
    <scope>NUCLEOTIDE SEQUENCE</scope>
    <source>
        <strain evidence="1">UCBG64.0493</strain>
        <tissue evidence="1">Leaf</tissue>
    </source>
</reference>
<dbReference type="GO" id="GO:0008380">
    <property type="term" value="P:RNA splicing"/>
    <property type="evidence" value="ECO:0007669"/>
    <property type="project" value="InterPro"/>
</dbReference>
<evidence type="ECO:0008006" key="3">
    <source>
        <dbReference type="Google" id="ProtNLM"/>
    </source>
</evidence>
<dbReference type="EMBL" id="JAVXUP010000922">
    <property type="protein sequence ID" value="KAK3018711.1"/>
    <property type="molecule type" value="Genomic_DNA"/>
</dbReference>